<evidence type="ECO:0000313" key="1">
    <source>
        <dbReference type="EMBL" id="KAI4302314.1"/>
    </source>
</evidence>
<accession>A0ACB9KXS9</accession>
<proteinExistence type="predicted"/>
<sequence length="175" mass="20142">MVRVLDCWLNQRIRNASCWDGELYCDSKMEGVPCHGWNDPADEMSSPVDMMKGVVVNGRVQVSEGDLAKRAEAYQQCMKKIEVPKNRRSLIPFTTWVGMGKSIEQFYGQPLHFQTNSALKQLDQKRLGSVDEYTPLDLVMHPCKAEAMIWLMEEIHRSTSAHLYIAQFWKSDPFL</sequence>
<reference evidence="2" key="1">
    <citation type="journal article" date="2023" name="Front. Plant Sci.">
        <title>Chromosomal-level genome assembly of Melastoma candidum provides insights into trichome evolution.</title>
        <authorList>
            <person name="Zhong Y."/>
            <person name="Wu W."/>
            <person name="Sun C."/>
            <person name="Zou P."/>
            <person name="Liu Y."/>
            <person name="Dai S."/>
            <person name="Zhou R."/>
        </authorList>
    </citation>
    <scope>NUCLEOTIDE SEQUENCE [LARGE SCALE GENOMIC DNA]</scope>
</reference>
<protein>
    <submittedName>
        <fullName evidence="1">Uncharacterized protein</fullName>
    </submittedName>
</protein>
<dbReference type="EMBL" id="CM042891">
    <property type="protein sequence ID" value="KAI4302314.1"/>
    <property type="molecule type" value="Genomic_DNA"/>
</dbReference>
<keyword evidence="2" id="KW-1185">Reference proteome</keyword>
<dbReference type="Proteomes" id="UP001057402">
    <property type="component" value="Chromosome 12"/>
</dbReference>
<evidence type="ECO:0000313" key="2">
    <source>
        <dbReference type="Proteomes" id="UP001057402"/>
    </source>
</evidence>
<gene>
    <name evidence="1" type="ORF">MLD38_038075</name>
</gene>
<organism evidence="1 2">
    <name type="scientific">Melastoma candidum</name>
    <dbReference type="NCBI Taxonomy" id="119954"/>
    <lineage>
        <taxon>Eukaryota</taxon>
        <taxon>Viridiplantae</taxon>
        <taxon>Streptophyta</taxon>
        <taxon>Embryophyta</taxon>
        <taxon>Tracheophyta</taxon>
        <taxon>Spermatophyta</taxon>
        <taxon>Magnoliopsida</taxon>
        <taxon>eudicotyledons</taxon>
        <taxon>Gunneridae</taxon>
        <taxon>Pentapetalae</taxon>
        <taxon>rosids</taxon>
        <taxon>malvids</taxon>
        <taxon>Myrtales</taxon>
        <taxon>Melastomataceae</taxon>
        <taxon>Melastomatoideae</taxon>
        <taxon>Melastomateae</taxon>
        <taxon>Melastoma</taxon>
    </lineage>
</organism>
<comment type="caution">
    <text evidence="1">The sequence shown here is derived from an EMBL/GenBank/DDBJ whole genome shotgun (WGS) entry which is preliminary data.</text>
</comment>
<name>A0ACB9KXS9_9MYRT</name>